<dbReference type="GeneID" id="5076467"/>
<name>Q2L6L9_9VIRU</name>
<dbReference type="KEGG" id="vg:5076467"/>
<organism evidence="1 2">
    <name type="scientific">Protobacilladnavirus chasesal</name>
    <dbReference type="NCBI Taxonomy" id="3052703"/>
    <lineage>
        <taxon>Viruses</taxon>
        <taxon>Monodnaviria</taxon>
        <taxon>Shotokuvirae</taxon>
        <taxon>Cressdnaviricota</taxon>
        <taxon>Arfiviricetes</taxon>
        <taxon>Baphyvirales</taxon>
        <taxon>Bacilladnaviridae</taxon>
        <taxon>Protobacilladnavirus</taxon>
    </lineage>
</organism>
<protein>
    <submittedName>
        <fullName evidence="1">Uncharacterized protein</fullName>
    </submittedName>
</protein>
<sequence>MRNFERIMNQVEDEHNLPNHVYANLMDDSPACIATMASDRQWAGAELKEIAGKHYFYAFNTYYDIDQLTNRAERYFLEQKWTLMMYNEFTMYMDMLICGYKFNPHYTAKLFWAPTLQRCVDAPIIDIWYQFIYPDEVHYVIDLTSDDGADVPFDTDSIATFDVVGPIDNDILDVWTTPTVPAIIDVPNLRIDLRDGHEIIDLTNDIIS</sequence>
<reference evidence="1 2" key="1">
    <citation type="journal article" date="2005" name="Appl. Environ. Microbiol.">
        <title>Previously unknown virus infects marine diatom.</title>
        <authorList>
            <person name="Nagasaki K."/>
            <person name="Tomaru Y."/>
            <person name="Takao Y."/>
            <person name="Nishida K."/>
            <person name="Shirai Y."/>
            <person name="Suzuki H."/>
            <person name="Nagumo T."/>
        </authorList>
    </citation>
    <scope>NUCLEOTIDE SEQUENCE [LARGE SCALE GENOMIC DNA]</scope>
</reference>
<evidence type="ECO:0000313" key="1">
    <source>
        <dbReference type="EMBL" id="BAE79192.1"/>
    </source>
</evidence>
<dbReference type="EMBL" id="AB193315">
    <property type="protein sequence ID" value="BAE79192.1"/>
    <property type="molecule type" value="Genomic_DNA"/>
</dbReference>
<evidence type="ECO:0000313" key="2">
    <source>
        <dbReference type="Proteomes" id="UP000214374"/>
    </source>
</evidence>
<dbReference type="Proteomes" id="UP000214374">
    <property type="component" value="Segment"/>
</dbReference>
<dbReference type="RefSeq" id="YP_473358.1">
    <property type="nucleotide sequence ID" value="NC_007193.2"/>
</dbReference>
<proteinExistence type="predicted"/>
<keyword evidence="2" id="KW-1185">Reference proteome</keyword>
<accession>Q2L6L9</accession>